<dbReference type="PANTHER" id="PTHR42718:SF9">
    <property type="entry name" value="MAJOR FACILITATOR SUPERFAMILY MULTIDRUG TRANSPORTER MFSC"/>
    <property type="match status" value="1"/>
</dbReference>
<gene>
    <name evidence="8" type="ORF">XOC_0703</name>
</gene>
<feature type="transmembrane region" description="Helical" evidence="6">
    <location>
        <begin position="403"/>
        <end position="423"/>
    </location>
</feature>
<feature type="transmembrane region" description="Helical" evidence="6">
    <location>
        <begin position="528"/>
        <end position="549"/>
    </location>
</feature>
<feature type="transmembrane region" description="Helical" evidence="6">
    <location>
        <begin position="91"/>
        <end position="111"/>
    </location>
</feature>
<keyword evidence="4 6" id="KW-1133">Transmembrane helix</keyword>
<feature type="transmembrane region" description="Helical" evidence="6">
    <location>
        <begin position="123"/>
        <end position="142"/>
    </location>
</feature>
<name>G7TCC4_XANOB</name>
<dbReference type="Gene3D" id="1.20.1250.20">
    <property type="entry name" value="MFS general substrate transporter like domains"/>
    <property type="match status" value="1"/>
</dbReference>
<keyword evidence="3 6" id="KW-0812">Transmembrane</keyword>
<organism evidence="8 9">
    <name type="scientific">Xanthomonas oryzae pv. oryzicola (strain BLS256)</name>
    <dbReference type="NCBI Taxonomy" id="383407"/>
    <lineage>
        <taxon>Bacteria</taxon>
        <taxon>Pseudomonadati</taxon>
        <taxon>Pseudomonadota</taxon>
        <taxon>Gammaproteobacteria</taxon>
        <taxon>Lysobacterales</taxon>
        <taxon>Lysobacteraceae</taxon>
        <taxon>Xanthomonas</taxon>
    </lineage>
</organism>
<sequence length="568" mass="61411">MTATGPQSSVICDRPCEHSVRDKYVQRDWQPHEKPTLPGSASTPLHTARRRIQYGLVGAVVALTGGLSNALVTANLTYLQGTLGADATEMAWLPAAYVMTNMSANLLLVKFRQQFGLRRFSEIFLALYALIAFAHLFVHSLSSAITVRAAHGLVGAALSSLGLYYVIQAFPSKYRLKAVVLGLGMTQLALPLARVFSTDLLAFGEWQGLYLFECGLTVFALACVLALKLPPSDRYRVFEPLDFLTFSLFAAGSAGLAAVLSLGRLLWWTSTPWLGVVLAASIVLLCAAAWIEHNRRNPMINTRWLASADMLRLGLAILLIRLVLSEQSAGAIGFFQTLGLANTQLETLFMLMLLGAVAGVAASAWLINPARVTEHLIIAVATICVGSFMDADATSLTRPEQMYLSQFLLAFGSTFFIGPAMVAGIGRVIAQPRNLISFIVLFGMAQNMGGLLGSALLGTVQVVREKYHSSQLVEHLVLTDPQVAARVQAYASLYGRSIGDPLLRQAQGVRTLGTVATREANVLAYNDVFLLIGCIAIATGVWILSVLVWRRYLRPLVSPSPPVPSVHP</sequence>
<dbReference type="EMBL" id="CP003057">
    <property type="protein sequence ID" value="AEQ94911.1"/>
    <property type="molecule type" value="Genomic_DNA"/>
</dbReference>
<dbReference type="Proteomes" id="UP000008851">
    <property type="component" value="Chromosome"/>
</dbReference>
<evidence type="ECO:0000259" key="7">
    <source>
        <dbReference type="PROSITE" id="PS50850"/>
    </source>
</evidence>
<proteinExistence type="predicted"/>
<evidence type="ECO:0000256" key="3">
    <source>
        <dbReference type="ARBA" id="ARBA00022692"/>
    </source>
</evidence>
<dbReference type="GO" id="GO:0016020">
    <property type="term" value="C:membrane"/>
    <property type="evidence" value="ECO:0007669"/>
    <property type="project" value="UniProtKB-SubCell"/>
</dbReference>
<evidence type="ECO:0000313" key="9">
    <source>
        <dbReference type="Proteomes" id="UP000008851"/>
    </source>
</evidence>
<feature type="transmembrane region" description="Helical" evidence="6">
    <location>
        <begin position="273"/>
        <end position="292"/>
    </location>
</feature>
<feature type="transmembrane region" description="Helical" evidence="6">
    <location>
        <begin position="347"/>
        <end position="367"/>
    </location>
</feature>
<dbReference type="KEGG" id="xor:XOC_0703"/>
<dbReference type="AlphaFoldDB" id="G7TCC4"/>
<dbReference type="SUPFAM" id="SSF103473">
    <property type="entry name" value="MFS general substrate transporter"/>
    <property type="match status" value="1"/>
</dbReference>
<dbReference type="HOGENOM" id="CLU_023026_2_0_6"/>
<accession>G7TCC4</accession>
<evidence type="ECO:0000256" key="1">
    <source>
        <dbReference type="ARBA" id="ARBA00004141"/>
    </source>
</evidence>
<feature type="transmembrane region" description="Helical" evidence="6">
    <location>
        <begin position="435"/>
        <end position="457"/>
    </location>
</feature>
<evidence type="ECO:0000256" key="4">
    <source>
        <dbReference type="ARBA" id="ARBA00022989"/>
    </source>
</evidence>
<feature type="transmembrane region" description="Helical" evidence="6">
    <location>
        <begin position="209"/>
        <end position="229"/>
    </location>
</feature>
<feature type="transmembrane region" description="Helical" evidence="6">
    <location>
        <begin position="148"/>
        <end position="167"/>
    </location>
</feature>
<comment type="subcellular location">
    <subcellularLocation>
        <location evidence="1">Membrane</location>
        <topology evidence="1">Multi-pass membrane protein</topology>
    </subcellularLocation>
</comment>
<keyword evidence="5 6" id="KW-0472">Membrane</keyword>
<evidence type="ECO:0000256" key="6">
    <source>
        <dbReference type="SAM" id="Phobius"/>
    </source>
</evidence>
<dbReference type="InterPro" id="IPR036259">
    <property type="entry name" value="MFS_trans_sf"/>
</dbReference>
<keyword evidence="2" id="KW-0813">Transport</keyword>
<feature type="transmembrane region" description="Helical" evidence="6">
    <location>
        <begin position="54"/>
        <end position="79"/>
    </location>
</feature>
<feature type="transmembrane region" description="Helical" evidence="6">
    <location>
        <begin position="313"/>
        <end position="335"/>
    </location>
</feature>
<dbReference type="Pfam" id="PF07690">
    <property type="entry name" value="MFS_1"/>
    <property type="match status" value="1"/>
</dbReference>
<reference evidence="8 9" key="1">
    <citation type="journal article" date="2011" name="J. Bacteriol.">
        <title>Two new complete genome sequences offer insight into host and tissue specificity of plant pathogenic Xanthomonas spp.</title>
        <authorList>
            <person name="Bogdanove A.J."/>
            <person name="Koebnik R."/>
            <person name="Lu H."/>
            <person name="Furutani A."/>
            <person name="Angiuoli S.V."/>
            <person name="Patil P.B."/>
            <person name="Van Sluys M.A."/>
            <person name="Ryan R.P."/>
            <person name="Meyer D.F."/>
            <person name="Han S.W."/>
            <person name="Aparna G."/>
            <person name="Rajaram M."/>
            <person name="Delcher A.L."/>
            <person name="Phillippy A.M."/>
            <person name="Puiu D."/>
            <person name="Schatz M.C."/>
            <person name="Shumway M."/>
            <person name="Sommer D.D."/>
            <person name="Trapnell C."/>
            <person name="Benahmed F."/>
            <person name="Dimitrov G."/>
            <person name="Madupu R."/>
            <person name="Radune D."/>
            <person name="Sullivan S."/>
            <person name="Jha G."/>
            <person name="Ishihara H."/>
            <person name="Lee S.W."/>
            <person name="Pandey A."/>
            <person name="Sharma V."/>
            <person name="Sriariyanun M."/>
            <person name="Szurek B."/>
            <person name="Vera-Cruz C.M."/>
            <person name="Dorman K.S."/>
            <person name="Ronald P.C."/>
            <person name="Verdier V."/>
            <person name="Dow J.M."/>
            <person name="Sonti R.V."/>
            <person name="Tsuge S."/>
            <person name="Brendel V.P."/>
            <person name="Rabinowicz P.D."/>
            <person name="Leach J.E."/>
            <person name="White F.F."/>
            <person name="Salzberg S.L."/>
        </authorList>
    </citation>
    <scope>NUCLEOTIDE SEQUENCE [LARGE SCALE GENOMIC DNA]</scope>
    <source>
        <strain evidence="8 9">BLS256</strain>
    </source>
</reference>
<dbReference type="eggNOG" id="COG0477">
    <property type="taxonomic scope" value="Bacteria"/>
</dbReference>
<evidence type="ECO:0000256" key="2">
    <source>
        <dbReference type="ARBA" id="ARBA00022448"/>
    </source>
</evidence>
<dbReference type="PANTHER" id="PTHR42718">
    <property type="entry name" value="MAJOR FACILITATOR SUPERFAMILY MULTIDRUG TRANSPORTER MFSC"/>
    <property type="match status" value="1"/>
</dbReference>
<feature type="transmembrane region" description="Helical" evidence="6">
    <location>
        <begin position="241"/>
        <end position="267"/>
    </location>
</feature>
<protein>
    <submittedName>
        <fullName evidence="8">Major facilitator superfamily protein</fullName>
    </submittedName>
</protein>
<dbReference type="InterPro" id="IPR020846">
    <property type="entry name" value="MFS_dom"/>
</dbReference>
<dbReference type="InterPro" id="IPR011701">
    <property type="entry name" value="MFS"/>
</dbReference>
<dbReference type="GO" id="GO:0022857">
    <property type="term" value="F:transmembrane transporter activity"/>
    <property type="evidence" value="ECO:0007669"/>
    <property type="project" value="InterPro"/>
</dbReference>
<dbReference type="PROSITE" id="PS50850">
    <property type="entry name" value="MFS"/>
    <property type="match status" value="1"/>
</dbReference>
<feature type="domain" description="Major facilitator superfamily (MFS) profile" evidence="7">
    <location>
        <begin position="54"/>
        <end position="551"/>
    </location>
</feature>
<feature type="transmembrane region" description="Helical" evidence="6">
    <location>
        <begin position="179"/>
        <end position="197"/>
    </location>
</feature>
<evidence type="ECO:0000313" key="8">
    <source>
        <dbReference type="EMBL" id="AEQ94911.1"/>
    </source>
</evidence>
<feature type="transmembrane region" description="Helical" evidence="6">
    <location>
        <begin position="374"/>
        <end position="391"/>
    </location>
</feature>
<evidence type="ECO:0000256" key="5">
    <source>
        <dbReference type="ARBA" id="ARBA00023136"/>
    </source>
</evidence>